<organism evidence="3 4">
    <name type="scientific">Deinococcus cellulosilyticus (strain DSM 18568 / NBRC 106333 / KACC 11606 / 5516J-15)</name>
    <dbReference type="NCBI Taxonomy" id="1223518"/>
    <lineage>
        <taxon>Bacteria</taxon>
        <taxon>Thermotogati</taxon>
        <taxon>Deinococcota</taxon>
        <taxon>Deinococci</taxon>
        <taxon>Deinococcales</taxon>
        <taxon>Deinococcaceae</taxon>
        <taxon>Deinococcus</taxon>
    </lineage>
</organism>
<keyword evidence="4" id="KW-1185">Reference proteome</keyword>
<feature type="domain" description="Transposase IS110-like N-terminal" evidence="1">
    <location>
        <begin position="4"/>
        <end position="157"/>
    </location>
</feature>
<comment type="caution">
    <text evidence="3">The sequence shown here is derived from an EMBL/GenBank/DDBJ whole genome shotgun (WGS) entry which is preliminary data.</text>
</comment>
<evidence type="ECO:0000259" key="2">
    <source>
        <dbReference type="Pfam" id="PF02371"/>
    </source>
</evidence>
<dbReference type="EMBL" id="BJXB01000062">
    <property type="protein sequence ID" value="GEM50156.1"/>
    <property type="molecule type" value="Genomic_DNA"/>
</dbReference>
<dbReference type="InterPro" id="IPR002525">
    <property type="entry name" value="Transp_IS110-like_N"/>
</dbReference>
<dbReference type="RefSeq" id="WP_146892111.1">
    <property type="nucleotide sequence ID" value="NZ_BJXB01000062.1"/>
</dbReference>
<sequence>MFILGIDVGKSELYCRLLQTTEKGVSKLGGIQMFPNTEEGRYCLKQWLEGHQALGDTTHAVMEATGVYSQRIAHAIYTAGCQVSVVNGAQIKYFARTKLRRGKTDKMDAELIAQYGLIMKPAVWQPTRDELEHLRALMSERDAIQTLITMEKGRHHAMDHQQNPCLTVVERCEARQKLLGEQLDQVDEEIKNTIQNDAILKAQVDLLCSIPGVGLLTASILLTETHHLENLETAKQWAAYAGLSPVPRESGQFKGRTTISKVGNKKIRNILYLSALTVSRMHNEQTEFYQRLVEAGKPKKVALIALARKILRICFAVLRSGEPYAAGHRSQPALPA</sequence>
<evidence type="ECO:0000313" key="3">
    <source>
        <dbReference type="EMBL" id="GEM50156.1"/>
    </source>
</evidence>
<proteinExistence type="predicted"/>
<dbReference type="NCBIfam" id="NF033542">
    <property type="entry name" value="transpos_IS110"/>
    <property type="match status" value="1"/>
</dbReference>
<dbReference type="AlphaFoldDB" id="A0A511NC57"/>
<dbReference type="OrthoDB" id="58413at2"/>
<feature type="domain" description="Transposase IS116/IS110/IS902 C-terminal" evidence="2">
    <location>
        <begin position="205"/>
        <end position="290"/>
    </location>
</feature>
<dbReference type="Pfam" id="PF02371">
    <property type="entry name" value="Transposase_20"/>
    <property type="match status" value="1"/>
</dbReference>
<dbReference type="GO" id="GO:0006313">
    <property type="term" value="P:DNA transposition"/>
    <property type="evidence" value="ECO:0007669"/>
    <property type="project" value="InterPro"/>
</dbReference>
<dbReference type="Pfam" id="PF01548">
    <property type="entry name" value="DEDD_Tnp_IS110"/>
    <property type="match status" value="1"/>
</dbReference>
<dbReference type="InterPro" id="IPR047650">
    <property type="entry name" value="Transpos_IS110"/>
</dbReference>
<dbReference type="Proteomes" id="UP000321306">
    <property type="component" value="Unassembled WGS sequence"/>
</dbReference>
<dbReference type="GO" id="GO:0003677">
    <property type="term" value="F:DNA binding"/>
    <property type="evidence" value="ECO:0007669"/>
    <property type="project" value="InterPro"/>
</dbReference>
<reference evidence="3 4" key="1">
    <citation type="submission" date="2019-07" db="EMBL/GenBank/DDBJ databases">
        <title>Whole genome shotgun sequence of Deinococcus cellulosilyticus NBRC 106333.</title>
        <authorList>
            <person name="Hosoyama A."/>
            <person name="Uohara A."/>
            <person name="Ohji S."/>
            <person name="Ichikawa N."/>
        </authorList>
    </citation>
    <scope>NUCLEOTIDE SEQUENCE [LARGE SCALE GENOMIC DNA]</scope>
    <source>
        <strain evidence="3 4">NBRC 106333</strain>
    </source>
</reference>
<name>A0A511NC57_DEIC1</name>
<dbReference type="PANTHER" id="PTHR33055">
    <property type="entry name" value="TRANSPOSASE FOR INSERTION SEQUENCE ELEMENT IS1111A"/>
    <property type="match status" value="1"/>
</dbReference>
<dbReference type="PANTHER" id="PTHR33055:SF3">
    <property type="entry name" value="PUTATIVE TRANSPOSASE FOR IS117-RELATED"/>
    <property type="match status" value="1"/>
</dbReference>
<dbReference type="GO" id="GO:0004803">
    <property type="term" value="F:transposase activity"/>
    <property type="evidence" value="ECO:0007669"/>
    <property type="project" value="InterPro"/>
</dbReference>
<dbReference type="InterPro" id="IPR003346">
    <property type="entry name" value="Transposase_20"/>
</dbReference>
<gene>
    <name evidence="3" type="ORF">DC3_57910</name>
</gene>
<protein>
    <submittedName>
        <fullName evidence="3">IS110 family transposase</fullName>
    </submittedName>
</protein>
<evidence type="ECO:0000313" key="4">
    <source>
        <dbReference type="Proteomes" id="UP000321306"/>
    </source>
</evidence>
<evidence type="ECO:0000259" key="1">
    <source>
        <dbReference type="Pfam" id="PF01548"/>
    </source>
</evidence>
<accession>A0A511NC57</accession>